<dbReference type="InterPro" id="IPR046335">
    <property type="entry name" value="LacI/GalR-like_sensor"/>
</dbReference>
<keyword evidence="3" id="KW-0804">Transcription</keyword>
<accession>A0A4D4JTK3</accession>
<keyword evidence="1" id="KW-0805">Transcription regulation</keyword>
<dbReference type="Proteomes" id="UP000299290">
    <property type="component" value="Unassembled WGS sequence"/>
</dbReference>
<evidence type="ECO:0000313" key="6">
    <source>
        <dbReference type="EMBL" id="GDY40071.1"/>
    </source>
</evidence>
<gene>
    <name evidence="6" type="ORF">SANT12839_009530</name>
    <name evidence="5" type="ORF">SSPO_090810</name>
</gene>
<dbReference type="AlphaFoldDB" id="A0A4D4JTK3"/>
<dbReference type="EMBL" id="AP019620">
    <property type="protein sequence ID" value="BBJ46363.1"/>
    <property type="molecule type" value="Genomic_DNA"/>
</dbReference>
<protein>
    <recommendedName>
        <fullName evidence="4">Transcriptional regulator LacI/GalR-like sensor domain-containing protein</fullName>
    </recommendedName>
</protein>
<evidence type="ECO:0000313" key="7">
    <source>
        <dbReference type="Proteomes" id="UP000299290"/>
    </source>
</evidence>
<evidence type="ECO:0000256" key="1">
    <source>
        <dbReference type="ARBA" id="ARBA00023015"/>
    </source>
</evidence>
<dbReference type="Gene3D" id="3.40.50.2300">
    <property type="match status" value="1"/>
</dbReference>
<reference evidence="7 8" key="1">
    <citation type="journal article" date="2020" name="Int. J. Syst. Evol. Microbiol.">
        <title>Reclassification of Streptomyces castelarensis and Streptomyces sporoclivatus as later heterotypic synonyms of Streptomyces antimycoticus.</title>
        <authorList>
            <person name="Komaki H."/>
            <person name="Tamura T."/>
        </authorList>
    </citation>
    <scope>NUCLEOTIDE SEQUENCE [LARGE SCALE GENOMIC DNA]</scope>
    <source>
        <strain evidence="5 8">NBRC 100767</strain>
        <strain evidence="6 7">NBRC 12839</strain>
    </source>
</reference>
<evidence type="ECO:0000256" key="2">
    <source>
        <dbReference type="ARBA" id="ARBA00023125"/>
    </source>
</evidence>
<feature type="domain" description="Transcriptional regulator LacI/GalR-like sensor" evidence="4">
    <location>
        <begin position="2"/>
        <end position="89"/>
    </location>
</feature>
<dbReference type="Proteomes" id="UP000463951">
    <property type="component" value="Chromosome"/>
</dbReference>
<dbReference type="GO" id="GO:0000976">
    <property type="term" value="F:transcription cis-regulatory region binding"/>
    <property type="evidence" value="ECO:0007669"/>
    <property type="project" value="TreeGrafter"/>
</dbReference>
<dbReference type="PANTHER" id="PTHR30146">
    <property type="entry name" value="LACI-RELATED TRANSCRIPTIONAL REPRESSOR"/>
    <property type="match status" value="1"/>
</dbReference>
<dbReference type="Pfam" id="PF13377">
    <property type="entry name" value="Peripla_BP_3"/>
    <property type="match status" value="1"/>
</dbReference>
<dbReference type="EMBL" id="BJHV01000001">
    <property type="protein sequence ID" value="GDY40071.1"/>
    <property type="molecule type" value="Genomic_DNA"/>
</dbReference>
<name>A0A4D4JTK3_9ACTN</name>
<dbReference type="SUPFAM" id="SSF53822">
    <property type="entry name" value="Periplasmic binding protein-like I"/>
    <property type="match status" value="1"/>
</dbReference>
<keyword evidence="7" id="KW-1185">Reference proteome</keyword>
<evidence type="ECO:0000256" key="3">
    <source>
        <dbReference type="ARBA" id="ARBA00023163"/>
    </source>
</evidence>
<dbReference type="PANTHER" id="PTHR30146:SF109">
    <property type="entry name" value="HTH-TYPE TRANSCRIPTIONAL REGULATOR GALS"/>
    <property type="match status" value="1"/>
</dbReference>
<evidence type="ECO:0000313" key="8">
    <source>
        <dbReference type="Proteomes" id="UP000463951"/>
    </source>
</evidence>
<proteinExistence type="predicted"/>
<sequence>MFCFNDALALGALRTLYERGLRVPDDMAVMGFDDIEAARYSTPSLSSVAPDKTAIARHAIDLLLERIEAPDRPAREVVVGHTLHARESTEGGVARTAH</sequence>
<dbReference type="GO" id="GO:0003700">
    <property type="term" value="F:DNA-binding transcription factor activity"/>
    <property type="evidence" value="ECO:0007669"/>
    <property type="project" value="TreeGrafter"/>
</dbReference>
<keyword evidence="2" id="KW-0238">DNA-binding</keyword>
<organism evidence="6 7">
    <name type="scientific">Streptomyces antimycoticus</name>
    <dbReference type="NCBI Taxonomy" id="68175"/>
    <lineage>
        <taxon>Bacteria</taxon>
        <taxon>Bacillati</taxon>
        <taxon>Actinomycetota</taxon>
        <taxon>Actinomycetes</taxon>
        <taxon>Kitasatosporales</taxon>
        <taxon>Streptomycetaceae</taxon>
        <taxon>Streptomyces</taxon>
        <taxon>Streptomyces violaceusniger group</taxon>
    </lineage>
</organism>
<evidence type="ECO:0000313" key="5">
    <source>
        <dbReference type="EMBL" id="BBJ46363.1"/>
    </source>
</evidence>
<dbReference type="InterPro" id="IPR028082">
    <property type="entry name" value="Peripla_BP_I"/>
</dbReference>
<evidence type="ECO:0000259" key="4">
    <source>
        <dbReference type="Pfam" id="PF13377"/>
    </source>
</evidence>